<evidence type="ECO:0008006" key="2">
    <source>
        <dbReference type="Google" id="ProtNLM"/>
    </source>
</evidence>
<accession>A0A8S5VA63</accession>
<protein>
    <recommendedName>
        <fullName evidence="2">Terminase small subunit</fullName>
    </recommendedName>
</protein>
<evidence type="ECO:0000313" key="1">
    <source>
        <dbReference type="EMBL" id="DAG03613.1"/>
    </source>
</evidence>
<dbReference type="EMBL" id="BK016232">
    <property type="protein sequence ID" value="DAG03613.1"/>
    <property type="molecule type" value="Genomic_DNA"/>
</dbReference>
<organism evidence="1">
    <name type="scientific">Siphoviridae sp. cthGz5</name>
    <dbReference type="NCBI Taxonomy" id="2825613"/>
    <lineage>
        <taxon>Viruses</taxon>
        <taxon>Duplodnaviria</taxon>
        <taxon>Heunggongvirae</taxon>
        <taxon>Uroviricota</taxon>
        <taxon>Caudoviricetes</taxon>
    </lineage>
</organism>
<sequence length="121" mass="14244">MARPRKEINQTEFEKLCGLQCSKEEICGWFSITDKTLDAWTKRTYNESYSEVYNKKRSPGKISLRRAQFRLAEKNAAMAIWLGKQYLGQRDKYEVETTDNDAVLQFIEGMKNRDKFKSETN</sequence>
<name>A0A8S5VA63_9CAUD</name>
<proteinExistence type="predicted"/>
<reference evidence="1" key="1">
    <citation type="journal article" date="2021" name="Proc. Natl. Acad. Sci. U.S.A.">
        <title>A Catalog of Tens of Thousands of Viruses from Human Metagenomes Reveals Hidden Associations with Chronic Diseases.</title>
        <authorList>
            <person name="Tisza M.J."/>
            <person name="Buck C.B."/>
        </authorList>
    </citation>
    <scope>NUCLEOTIDE SEQUENCE</scope>
    <source>
        <strain evidence="1">CthGz5</strain>
    </source>
</reference>